<dbReference type="FunFam" id="1.20.1250.20:FF:000018">
    <property type="entry name" value="MFS transporter permease"/>
    <property type="match status" value="1"/>
</dbReference>
<dbReference type="PANTHER" id="PTHR43791">
    <property type="entry name" value="PERMEASE-RELATED"/>
    <property type="match status" value="1"/>
</dbReference>
<feature type="transmembrane region" description="Helical" evidence="6">
    <location>
        <begin position="149"/>
        <end position="171"/>
    </location>
</feature>
<dbReference type="PROSITE" id="PS50850">
    <property type="entry name" value="MFS"/>
    <property type="match status" value="1"/>
</dbReference>
<dbReference type="InterPro" id="IPR011701">
    <property type="entry name" value="MFS"/>
</dbReference>
<dbReference type="GO" id="GO:0016020">
    <property type="term" value="C:membrane"/>
    <property type="evidence" value="ECO:0007669"/>
    <property type="project" value="UniProtKB-SubCell"/>
</dbReference>
<protein>
    <submittedName>
        <fullName evidence="8">MFS transporter</fullName>
    </submittedName>
</protein>
<feature type="transmembrane region" description="Helical" evidence="6">
    <location>
        <begin position="183"/>
        <end position="205"/>
    </location>
</feature>
<dbReference type="OrthoDB" id="9773957at2"/>
<dbReference type="InterPro" id="IPR036259">
    <property type="entry name" value="MFS_trans_sf"/>
</dbReference>
<feature type="transmembrane region" description="Helical" evidence="6">
    <location>
        <begin position="280"/>
        <end position="305"/>
    </location>
</feature>
<feature type="transmembrane region" description="Helical" evidence="6">
    <location>
        <begin position="21"/>
        <end position="38"/>
    </location>
</feature>
<name>A0A4Q2RHU9_9HYPH</name>
<keyword evidence="5 6" id="KW-0472">Membrane</keyword>
<feature type="transmembrane region" description="Helical" evidence="6">
    <location>
        <begin position="91"/>
        <end position="110"/>
    </location>
</feature>
<dbReference type="EMBL" id="QYBC01000001">
    <property type="protein sequence ID" value="RYB07566.1"/>
    <property type="molecule type" value="Genomic_DNA"/>
</dbReference>
<dbReference type="SUPFAM" id="SSF103473">
    <property type="entry name" value="MFS general substrate transporter"/>
    <property type="match status" value="1"/>
</dbReference>
<evidence type="ECO:0000313" key="9">
    <source>
        <dbReference type="Proteomes" id="UP000289411"/>
    </source>
</evidence>
<dbReference type="CDD" id="cd17319">
    <property type="entry name" value="MFS_ExuT_GudP_like"/>
    <property type="match status" value="1"/>
</dbReference>
<evidence type="ECO:0000256" key="2">
    <source>
        <dbReference type="ARBA" id="ARBA00022448"/>
    </source>
</evidence>
<accession>A0A4Q2RHU9</accession>
<keyword evidence="2" id="KW-0813">Transport</keyword>
<reference evidence="8 9" key="2">
    <citation type="submission" date="2019-02" db="EMBL/GenBank/DDBJ databases">
        <title>'Lichenibacterium ramalinii' gen. nov. sp. nov., 'Lichenibacterium minor' gen. nov. sp. nov.</title>
        <authorList>
            <person name="Pankratov T."/>
        </authorList>
    </citation>
    <scope>NUCLEOTIDE SEQUENCE [LARGE SCALE GENOMIC DNA]</scope>
    <source>
        <strain evidence="8 9">RmlP001</strain>
    </source>
</reference>
<gene>
    <name evidence="8" type="ORF">D3272_00015</name>
</gene>
<evidence type="ECO:0000256" key="6">
    <source>
        <dbReference type="SAM" id="Phobius"/>
    </source>
</evidence>
<proteinExistence type="predicted"/>
<organism evidence="8 9">
    <name type="scientific">Lichenibacterium ramalinae</name>
    <dbReference type="NCBI Taxonomy" id="2316527"/>
    <lineage>
        <taxon>Bacteria</taxon>
        <taxon>Pseudomonadati</taxon>
        <taxon>Pseudomonadota</taxon>
        <taxon>Alphaproteobacteria</taxon>
        <taxon>Hyphomicrobiales</taxon>
        <taxon>Lichenihabitantaceae</taxon>
        <taxon>Lichenibacterium</taxon>
    </lineage>
</organism>
<keyword evidence="3 6" id="KW-0812">Transmembrane</keyword>
<feature type="transmembrane region" description="Helical" evidence="6">
    <location>
        <begin position="404"/>
        <end position="426"/>
    </location>
</feature>
<evidence type="ECO:0000256" key="1">
    <source>
        <dbReference type="ARBA" id="ARBA00004141"/>
    </source>
</evidence>
<evidence type="ECO:0000256" key="3">
    <source>
        <dbReference type="ARBA" id="ARBA00022692"/>
    </source>
</evidence>
<feature type="domain" description="Major facilitator superfamily (MFS) profile" evidence="7">
    <location>
        <begin position="25"/>
        <end position="431"/>
    </location>
</feature>
<evidence type="ECO:0000259" key="7">
    <source>
        <dbReference type="PROSITE" id="PS50850"/>
    </source>
</evidence>
<dbReference type="Proteomes" id="UP000289411">
    <property type="component" value="Unassembled WGS sequence"/>
</dbReference>
<evidence type="ECO:0000313" key="8">
    <source>
        <dbReference type="EMBL" id="RYB07566.1"/>
    </source>
</evidence>
<comment type="caution">
    <text evidence="8">The sequence shown here is derived from an EMBL/GenBank/DDBJ whole genome shotgun (WGS) entry which is preliminary data.</text>
</comment>
<dbReference type="AlphaFoldDB" id="A0A4Q2RHU9"/>
<reference evidence="8 9" key="1">
    <citation type="submission" date="2018-09" db="EMBL/GenBank/DDBJ databases">
        <authorList>
            <person name="Grouzdev D.S."/>
            <person name="Krutkina M.S."/>
        </authorList>
    </citation>
    <scope>NUCLEOTIDE SEQUENCE [LARGE SCALE GENOMIC DNA]</scope>
    <source>
        <strain evidence="8 9">RmlP001</strain>
    </source>
</reference>
<dbReference type="Gene3D" id="1.20.1250.20">
    <property type="entry name" value="MFS general substrate transporter like domains"/>
    <property type="match status" value="2"/>
</dbReference>
<sequence length="443" mass="46506">MTDAARHEPRNAALEAVTRKVTWRILPFLMLCYFVAFVDRVNAGFAALQMNHDVGLSPSAFGLGGGLFYISYVLCEVPSNLAMEKVGARLWIARIMISWGLVSGLMAAVVGPNSFYAVRLLLGAAEAGFFPGVILYLTYWFPAETRGRIVAVFMVAIPISSFLGSPLSAALLGTDGWLGLHGWQWLFILEAVPAVLLGLVSLVVLPDGPRDAAWLSPAERDLLESRLAQGNGRPKPAGRHLSVWRTLANPYVLAASLIYAGASGASQCLSLWQPQIIKSFGLSVAATGWLNALPFGIASVLMILWGGNSDRTRERVWHTAVPLALLAASLCAALLTGALLPTMVLLCIAVTATYIVKGPFWALSTEWLAAGSAAAGIAQINAMGNVGGFLGTTLLGAIKEATGSYAMGLMPIAALSVAGCGVVLALGRGTRGRAGTEVGAGGR</sequence>
<feature type="transmembrane region" description="Helical" evidence="6">
    <location>
        <begin position="325"/>
        <end position="355"/>
    </location>
</feature>
<comment type="subcellular location">
    <subcellularLocation>
        <location evidence="1">Membrane</location>
        <topology evidence="1">Multi-pass membrane protein</topology>
    </subcellularLocation>
</comment>
<feature type="transmembrane region" description="Helical" evidence="6">
    <location>
        <begin position="58"/>
        <end position="79"/>
    </location>
</feature>
<keyword evidence="4 6" id="KW-1133">Transmembrane helix</keyword>
<dbReference type="GO" id="GO:0022857">
    <property type="term" value="F:transmembrane transporter activity"/>
    <property type="evidence" value="ECO:0007669"/>
    <property type="project" value="InterPro"/>
</dbReference>
<keyword evidence="9" id="KW-1185">Reference proteome</keyword>
<evidence type="ECO:0000256" key="4">
    <source>
        <dbReference type="ARBA" id="ARBA00022989"/>
    </source>
</evidence>
<dbReference type="RefSeq" id="WP_129217031.1">
    <property type="nucleotide sequence ID" value="NZ_QYBC01000001.1"/>
</dbReference>
<feature type="transmembrane region" description="Helical" evidence="6">
    <location>
        <begin position="116"/>
        <end position="137"/>
    </location>
</feature>
<evidence type="ECO:0000256" key="5">
    <source>
        <dbReference type="ARBA" id="ARBA00023136"/>
    </source>
</evidence>
<dbReference type="PANTHER" id="PTHR43791:SF36">
    <property type="entry name" value="TRANSPORTER, PUTATIVE (AFU_ORTHOLOGUE AFUA_6G08340)-RELATED"/>
    <property type="match status" value="1"/>
</dbReference>
<dbReference type="Pfam" id="PF07690">
    <property type="entry name" value="MFS_1"/>
    <property type="match status" value="1"/>
</dbReference>
<dbReference type="InterPro" id="IPR020846">
    <property type="entry name" value="MFS_dom"/>
</dbReference>